<dbReference type="InterPro" id="IPR013106">
    <property type="entry name" value="Ig_V-set"/>
</dbReference>
<dbReference type="InterPro" id="IPR036179">
    <property type="entry name" value="Ig-like_dom_sf"/>
</dbReference>
<evidence type="ECO:0000256" key="5">
    <source>
        <dbReference type="SAM" id="Phobius"/>
    </source>
</evidence>
<dbReference type="Gene3D" id="2.60.40.10">
    <property type="entry name" value="Immunoglobulins"/>
    <property type="match status" value="1"/>
</dbReference>
<organism evidence="8 9">
    <name type="scientific">Carassius auratus</name>
    <name type="common">Goldfish</name>
    <dbReference type="NCBI Taxonomy" id="7957"/>
    <lineage>
        <taxon>Eukaryota</taxon>
        <taxon>Metazoa</taxon>
        <taxon>Chordata</taxon>
        <taxon>Craniata</taxon>
        <taxon>Vertebrata</taxon>
        <taxon>Euteleostomi</taxon>
        <taxon>Actinopterygii</taxon>
        <taxon>Neopterygii</taxon>
        <taxon>Teleostei</taxon>
        <taxon>Ostariophysi</taxon>
        <taxon>Cypriniformes</taxon>
        <taxon>Cyprinidae</taxon>
        <taxon>Cyprininae</taxon>
        <taxon>Carassius</taxon>
    </lineage>
</organism>
<dbReference type="GO" id="GO:1904891">
    <property type="term" value="P:positive regulation of excitatory synapse assembly"/>
    <property type="evidence" value="ECO:0007669"/>
    <property type="project" value="TreeGrafter"/>
</dbReference>
<keyword evidence="5 9" id="KW-0812">Transmembrane</keyword>
<feature type="domain" description="Immunoglobulin" evidence="7">
    <location>
        <begin position="34"/>
        <end position="133"/>
    </location>
</feature>
<feature type="signal peptide" evidence="6">
    <location>
        <begin position="1"/>
        <end position="27"/>
    </location>
</feature>
<dbReference type="SMART" id="SM00409">
    <property type="entry name" value="IG"/>
    <property type="match status" value="1"/>
</dbReference>
<dbReference type="PANTHER" id="PTHR12080">
    <property type="entry name" value="SIGNALING LYMPHOCYTIC ACTIVATION MOLECULE"/>
    <property type="match status" value="1"/>
</dbReference>
<evidence type="ECO:0000256" key="2">
    <source>
        <dbReference type="ARBA" id="ARBA00022729"/>
    </source>
</evidence>
<dbReference type="OrthoDB" id="9933251at2759"/>
<dbReference type="InterPro" id="IPR003599">
    <property type="entry name" value="Ig_sub"/>
</dbReference>
<evidence type="ECO:0000256" key="4">
    <source>
        <dbReference type="ARBA" id="ARBA00023180"/>
    </source>
</evidence>
<keyword evidence="2 6" id="KW-0732">Signal</keyword>
<evidence type="ECO:0000256" key="1">
    <source>
        <dbReference type="ARBA" id="ARBA00004370"/>
    </source>
</evidence>
<dbReference type="SUPFAM" id="SSF48726">
    <property type="entry name" value="Immunoglobulin"/>
    <property type="match status" value="1"/>
</dbReference>
<keyword evidence="3 5" id="KW-0472">Membrane</keyword>
<evidence type="ECO:0000256" key="3">
    <source>
        <dbReference type="ARBA" id="ARBA00023136"/>
    </source>
</evidence>
<feature type="transmembrane region" description="Helical" evidence="5">
    <location>
        <begin position="142"/>
        <end position="164"/>
    </location>
</feature>
<evidence type="ECO:0000313" key="8">
    <source>
        <dbReference type="Proteomes" id="UP000515129"/>
    </source>
</evidence>
<dbReference type="Pfam" id="PF07686">
    <property type="entry name" value="V-set"/>
    <property type="match status" value="1"/>
</dbReference>
<gene>
    <name evidence="9" type="primary">vstm5</name>
</gene>
<protein>
    <submittedName>
        <fullName evidence="9">V-set and transmembrane domain-containing protein 5</fullName>
    </submittedName>
</protein>
<proteinExistence type="predicted"/>
<dbReference type="AlphaFoldDB" id="A0A6P6QZC6"/>
<dbReference type="RefSeq" id="XP_026138829.1">
    <property type="nucleotide sequence ID" value="XM_026283044.1"/>
</dbReference>
<keyword evidence="4" id="KW-0325">Glycoprotein</keyword>
<dbReference type="GeneID" id="113115462"/>
<evidence type="ECO:0000259" key="7">
    <source>
        <dbReference type="SMART" id="SM00409"/>
    </source>
</evidence>
<keyword evidence="5" id="KW-1133">Transmembrane helix</keyword>
<dbReference type="CTD" id="387804"/>
<sequence length="199" mass="22599">MRPAWIHCSQNTQILYLIFCLCHYTQAISIQVSRSPITAPVQGSALFSVDITCTGTPEIRWMFSSVSRQQSIAAWMLGCTANVTEMYEGRVQTHPNGSLTITDLRLQDSGYYTITVTEPSGSSKDVCMVLTVTEVLYEDIQYFIVFIIVLGTLAAFLMLCMWLLNKLHNTIKTCRQQRRLPEHSETELQPLGQRRTDPR</sequence>
<name>A0A6P6QZC6_CARAU</name>
<evidence type="ECO:0000313" key="9">
    <source>
        <dbReference type="RefSeq" id="XP_026138829.1"/>
    </source>
</evidence>
<dbReference type="GO" id="GO:0030424">
    <property type="term" value="C:axon"/>
    <property type="evidence" value="ECO:0007669"/>
    <property type="project" value="TreeGrafter"/>
</dbReference>
<dbReference type="GO" id="GO:0030425">
    <property type="term" value="C:dendrite"/>
    <property type="evidence" value="ECO:0007669"/>
    <property type="project" value="TreeGrafter"/>
</dbReference>
<dbReference type="InterPro" id="IPR013783">
    <property type="entry name" value="Ig-like_fold"/>
</dbReference>
<comment type="subcellular location">
    <subcellularLocation>
        <location evidence="1">Membrane</location>
    </subcellularLocation>
</comment>
<dbReference type="PANTHER" id="PTHR12080:SF93">
    <property type="entry name" value="V-SET AND TRANSMEMBRANE DOMAIN-CONTAINING PROTEIN 5"/>
    <property type="match status" value="1"/>
</dbReference>
<keyword evidence="8" id="KW-1185">Reference proteome</keyword>
<accession>A0A6P6QZC6</accession>
<dbReference type="InterPro" id="IPR015631">
    <property type="entry name" value="CD2/SLAM_rcpt"/>
</dbReference>
<dbReference type="GO" id="GO:0046847">
    <property type="term" value="P:filopodium assembly"/>
    <property type="evidence" value="ECO:0007669"/>
    <property type="project" value="TreeGrafter"/>
</dbReference>
<dbReference type="KEGG" id="caua:113115462"/>
<dbReference type="Proteomes" id="UP000515129">
    <property type="component" value="Chromosome 15"/>
</dbReference>
<evidence type="ECO:0000256" key="6">
    <source>
        <dbReference type="SAM" id="SignalP"/>
    </source>
</evidence>
<dbReference type="GO" id="GO:0005886">
    <property type="term" value="C:plasma membrane"/>
    <property type="evidence" value="ECO:0007669"/>
    <property type="project" value="TreeGrafter"/>
</dbReference>
<feature type="chain" id="PRO_5028432036" evidence="6">
    <location>
        <begin position="28"/>
        <end position="199"/>
    </location>
</feature>
<reference evidence="9" key="1">
    <citation type="submission" date="2025-08" db="UniProtKB">
        <authorList>
            <consortium name="RefSeq"/>
        </authorList>
    </citation>
    <scope>IDENTIFICATION</scope>
    <source>
        <strain evidence="9">Wakin</strain>
        <tissue evidence="9">Muscle</tissue>
    </source>
</reference>